<dbReference type="PANTHER" id="PTHR20854:SF4">
    <property type="entry name" value="INOSITOL-1-MONOPHOSPHATASE-RELATED"/>
    <property type="match status" value="1"/>
</dbReference>
<gene>
    <name evidence="4" type="ORF">V6R90_08725</name>
</gene>
<reference evidence="4 5" key="1">
    <citation type="submission" date="2024-02" db="EMBL/GenBank/DDBJ databases">
        <title>Full genome sequence of Nocardioides kribbensis.</title>
        <authorList>
            <person name="Poletto B.L."/>
            <person name="Silva G."/>
            <person name="Galante D."/>
            <person name="Campos K.R."/>
            <person name="Santos M.B.N."/>
            <person name="Sacchi C.T."/>
        </authorList>
    </citation>
    <scope>NUCLEOTIDE SEQUENCE [LARGE SCALE GENOMIC DNA]</scope>
    <source>
        <strain evidence="4 5">O4R</strain>
    </source>
</reference>
<evidence type="ECO:0000313" key="5">
    <source>
        <dbReference type="Proteomes" id="UP001482520"/>
    </source>
</evidence>
<dbReference type="PRINTS" id="PR00377">
    <property type="entry name" value="IMPHPHTASES"/>
</dbReference>
<accession>A0ABV1NXY3</accession>
<dbReference type="Pfam" id="PF00459">
    <property type="entry name" value="Inositol_P"/>
    <property type="match status" value="1"/>
</dbReference>
<name>A0ABV1NXY3_9ACTN</name>
<dbReference type="InterPro" id="IPR020583">
    <property type="entry name" value="Inositol_monoP_metal-BS"/>
</dbReference>
<keyword evidence="3" id="KW-0460">Magnesium</keyword>
<protein>
    <submittedName>
        <fullName evidence="4">Inositol monophosphatase family protein</fullName>
    </submittedName>
</protein>
<dbReference type="RefSeq" id="WP_193664245.1">
    <property type="nucleotide sequence ID" value="NZ_BAAAMM010000002.1"/>
</dbReference>
<organism evidence="4 5">
    <name type="scientific">Nocardioides kribbensis</name>
    <dbReference type="NCBI Taxonomy" id="305517"/>
    <lineage>
        <taxon>Bacteria</taxon>
        <taxon>Bacillati</taxon>
        <taxon>Actinomycetota</taxon>
        <taxon>Actinomycetes</taxon>
        <taxon>Propionibacteriales</taxon>
        <taxon>Nocardioidaceae</taxon>
        <taxon>Nocardioides</taxon>
    </lineage>
</organism>
<proteinExistence type="predicted"/>
<dbReference type="Gene3D" id="3.30.540.10">
    <property type="entry name" value="Fructose-1,6-Bisphosphatase, subunit A, domain 1"/>
    <property type="match status" value="1"/>
</dbReference>
<dbReference type="InterPro" id="IPR000760">
    <property type="entry name" value="Inositol_monophosphatase-like"/>
</dbReference>
<dbReference type="PANTHER" id="PTHR20854">
    <property type="entry name" value="INOSITOL MONOPHOSPHATASE"/>
    <property type="match status" value="1"/>
</dbReference>
<dbReference type="Gene3D" id="3.40.190.80">
    <property type="match status" value="1"/>
</dbReference>
<dbReference type="EMBL" id="JBEGDP010000007">
    <property type="protein sequence ID" value="MEQ7847359.1"/>
    <property type="molecule type" value="Genomic_DNA"/>
</dbReference>
<comment type="caution">
    <text evidence="4">The sequence shown here is derived from an EMBL/GenBank/DDBJ whole genome shotgun (WGS) entry which is preliminary data.</text>
</comment>
<sequence>MAPPAPRDRRPDPADVELAVALVRDAGRLALRMRGAGALDTTRKTSVSDVVTAADHAAERLVLERLAALRPDDGVLGEEGAERVSRSGRTWVVDPVDGTYNFVRGLTGWCSALALVEGDPSRLDAALLGAVHHPHDDTTWVGGPALPSTRDGVALDPVVDRTLDQACVATYRHPPTHATPAGLAWGHALAPAATVRMLGSGSMDAALAAGGVVDVVVQHSVPDWDRLPGEALLRGVGGVARLVEAAGRRWYVAGAPSAVAEVCDRLAEAGAGAAAPGR</sequence>
<evidence type="ECO:0000256" key="2">
    <source>
        <dbReference type="ARBA" id="ARBA00022801"/>
    </source>
</evidence>
<dbReference type="PROSITE" id="PS00629">
    <property type="entry name" value="IMP_1"/>
    <property type="match status" value="1"/>
</dbReference>
<dbReference type="SUPFAM" id="SSF56655">
    <property type="entry name" value="Carbohydrate phosphatase"/>
    <property type="match status" value="1"/>
</dbReference>
<evidence type="ECO:0000256" key="1">
    <source>
        <dbReference type="ARBA" id="ARBA00022723"/>
    </source>
</evidence>
<keyword evidence="2" id="KW-0378">Hydrolase</keyword>
<keyword evidence="5" id="KW-1185">Reference proteome</keyword>
<evidence type="ECO:0000313" key="4">
    <source>
        <dbReference type="EMBL" id="MEQ7847359.1"/>
    </source>
</evidence>
<dbReference type="CDD" id="cd01637">
    <property type="entry name" value="IMPase_like"/>
    <property type="match status" value="1"/>
</dbReference>
<keyword evidence="1" id="KW-0479">Metal-binding</keyword>
<evidence type="ECO:0000256" key="3">
    <source>
        <dbReference type="ARBA" id="ARBA00022842"/>
    </source>
</evidence>
<dbReference type="Proteomes" id="UP001482520">
    <property type="component" value="Unassembled WGS sequence"/>
</dbReference>